<dbReference type="Proteomes" id="UP000297703">
    <property type="component" value="Unassembled WGS sequence"/>
</dbReference>
<dbReference type="Gene3D" id="1.10.8.720">
    <property type="entry name" value="Region D6 of dynein motor"/>
    <property type="match status" value="1"/>
</dbReference>
<dbReference type="FunFam" id="1.20.140.100:FF:000008">
    <property type="entry name" value="Dynein heavy chain domain 1"/>
    <property type="match status" value="1"/>
</dbReference>
<evidence type="ECO:0000259" key="8">
    <source>
        <dbReference type="Pfam" id="PF12777"/>
    </source>
</evidence>
<dbReference type="GO" id="GO:0045505">
    <property type="term" value="F:dynein intermediate chain binding"/>
    <property type="evidence" value="ECO:0007669"/>
    <property type="project" value="InterPro"/>
</dbReference>
<dbReference type="GO" id="GO:0051959">
    <property type="term" value="F:dynein light intermediate chain binding"/>
    <property type="evidence" value="ECO:0007669"/>
    <property type="project" value="InterPro"/>
</dbReference>
<feature type="coiled-coil region" evidence="3">
    <location>
        <begin position="1057"/>
        <end position="1084"/>
    </location>
</feature>
<feature type="region of interest" description="Disordered" evidence="4">
    <location>
        <begin position="68"/>
        <end position="106"/>
    </location>
</feature>
<feature type="domain" description="Dynein heavy chain C-terminal" evidence="12">
    <location>
        <begin position="4658"/>
        <end position="4937"/>
    </location>
</feature>
<dbReference type="Gene3D" id="1.20.140.100">
    <property type="entry name" value="Dynein heavy chain, N-terminal domain 2"/>
    <property type="match status" value="1"/>
</dbReference>
<feature type="region of interest" description="Disordered" evidence="4">
    <location>
        <begin position="805"/>
        <end position="826"/>
    </location>
</feature>
<evidence type="ECO:0000256" key="4">
    <source>
        <dbReference type="SAM" id="MobiDB-lite"/>
    </source>
</evidence>
<dbReference type="InterPro" id="IPR041228">
    <property type="entry name" value="Dynein_C"/>
</dbReference>
<comment type="caution">
    <text evidence="13">The sequence shown here is derived from an EMBL/GenBank/DDBJ whole genome shotgun (WGS) entry which is preliminary data.</text>
</comment>
<feature type="compositionally biased region" description="Low complexity" evidence="4">
    <location>
        <begin position="2490"/>
        <end position="2500"/>
    </location>
</feature>
<name>A0A4D9DK13_9SAUR</name>
<dbReference type="InterPro" id="IPR024743">
    <property type="entry name" value="Dynein_HC_stalk"/>
</dbReference>
<keyword evidence="14" id="KW-1185">Reference proteome</keyword>
<feature type="domain" description="Dynein heavy chain hydrolytic ATP-binding dynein motor region" evidence="7">
    <location>
        <begin position="1842"/>
        <end position="1952"/>
    </location>
</feature>
<proteinExistence type="inferred from homology"/>
<dbReference type="Gene3D" id="1.20.58.1120">
    <property type="match status" value="1"/>
</dbReference>
<dbReference type="SUPFAM" id="SSF144122">
    <property type="entry name" value="Tim10-like"/>
    <property type="match status" value="1"/>
</dbReference>
<dbReference type="InterPro" id="IPR042219">
    <property type="entry name" value="AAA_lid_11_sf"/>
</dbReference>
<evidence type="ECO:0000313" key="14">
    <source>
        <dbReference type="Proteomes" id="UP000297703"/>
    </source>
</evidence>
<dbReference type="GO" id="GO:0030286">
    <property type="term" value="C:dynein complex"/>
    <property type="evidence" value="ECO:0007669"/>
    <property type="project" value="InterPro"/>
</dbReference>
<dbReference type="SUPFAM" id="SSF52540">
    <property type="entry name" value="P-loop containing nucleoside triphosphate hydrolases"/>
    <property type="match status" value="3"/>
</dbReference>
<evidence type="ECO:0000259" key="10">
    <source>
        <dbReference type="Pfam" id="PF12781"/>
    </source>
</evidence>
<dbReference type="Gene3D" id="1.20.920.30">
    <property type="match status" value="1"/>
</dbReference>
<evidence type="ECO:0000313" key="13">
    <source>
        <dbReference type="EMBL" id="TFJ97835.1"/>
    </source>
</evidence>
<feature type="compositionally biased region" description="Low complexity" evidence="4">
    <location>
        <begin position="141"/>
        <end position="151"/>
    </location>
</feature>
<feature type="coiled-coil region" evidence="3">
    <location>
        <begin position="3421"/>
        <end position="3490"/>
    </location>
</feature>
<dbReference type="InterPro" id="IPR043160">
    <property type="entry name" value="Dynein_C_barrel"/>
</dbReference>
<dbReference type="EMBL" id="QXTE01000458">
    <property type="protein sequence ID" value="TFJ97835.1"/>
    <property type="molecule type" value="Genomic_DNA"/>
</dbReference>
<evidence type="ECO:0000259" key="6">
    <source>
        <dbReference type="Pfam" id="PF08393"/>
    </source>
</evidence>
<dbReference type="Pfam" id="PF12774">
    <property type="entry name" value="AAA_6"/>
    <property type="match status" value="2"/>
</dbReference>
<dbReference type="Gene3D" id="3.20.180.20">
    <property type="entry name" value="Dynein heavy chain, N-terminal domain 2"/>
    <property type="match status" value="1"/>
</dbReference>
<dbReference type="STRING" id="55544.A0A4D9DK13"/>
<reference evidence="13 14" key="2">
    <citation type="submission" date="2019-04" db="EMBL/GenBank/DDBJ databases">
        <title>The genome sequence of big-headed turtle.</title>
        <authorList>
            <person name="Gong S."/>
        </authorList>
    </citation>
    <scope>NUCLEOTIDE SEQUENCE [LARGE SCALE GENOMIC DNA]</scope>
    <source>
        <strain evidence="13">DO16091913</strain>
        <tissue evidence="13">Muscle</tissue>
    </source>
</reference>
<organism evidence="13 14">
    <name type="scientific">Platysternon megacephalum</name>
    <name type="common">big-headed turtle</name>
    <dbReference type="NCBI Taxonomy" id="55544"/>
    <lineage>
        <taxon>Eukaryota</taxon>
        <taxon>Metazoa</taxon>
        <taxon>Chordata</taxon>
        <taxon>Craniata</taxon>
        <taxon>Vertebrata</taxon>
        <taxon>Euteleostomi</taxon>
        <taxon>Archelosauria</taxon>
        <taxon>Testudinata</taxon>
        <taxon>Testudines</taxon>
        <taxon>Cryptodira</taxon>
        <taxon>Durocryptodira</taxon>
        <taxon>Testudinoidea</taxon>
        <taxon>Platysternidae</taxon>
        <taxon>Platysternon</taxon>
    </lineage>
</organism>
<feature type="region of interest" description="Disordered" evidence="4">
    <location>
        <begin position="228"/>
        <end position="251"/>
    </location>
</feature>
<feature type="domain" description="Dynein heavy chain ATP-binding dynein motor region" evidence="10">
    <location>
        <begin position="3790"/>
        <end position="4034"/>
    </location>
</feature>
<dbReference type="Pfam" id="PF12777">
    <property type="entry name" value="MT"/>
    <property type="match status" value="1"/>
</dbReference>
<comment type="similarity">
    <text evidence="1">Belongs to the dynein heavy chain family.</text>
</comment>
<dbReference type="InterPro" id="IPR035706">
    <property type="entry name" value="AAA_9"/>
</dbReference>
<dbReference type="Gene3D" id="1.20.1270.280">
    <property type="match status" value="1"/>
</dbReference>
<dbReference type="Pfam" id="PF12780">
    <property type="entry name" value="AAA_8"/>
    <property type="match status" value="1"/>
</dbReference>
<feature type="domain" description="Dynein heavy chain hydrolytic ATP-binding dynein motor region" evidence="7">
    <location>
        <begin position="2025"/>
        <end position="2075"/>
    </location>
</feature>
<feature type="domain" description="Dynein heavy chain AAA 5 extension" evidence="11">
    <location>
        <begin position="2507"/>
        <end position="2575"/>
    </location>
</feature>
<sequence length="4954" mass="549943">MTELCFLRCISNLNYRALTREEEACLDGCAGKLVYSNHRLMGAYVQLMPSIVQRRISDYEAAAAQVAPGSSPKEVPGAAPEALPAAVGTETHPSRQVAASAESAPDTGQLCQGECTELYMGNKAINPKLPRSFQAAYTALSSRSASTRTPLPAAPRSNNRSNSWPGLAGAGDGFTRSQITSVPAPTTGPPHGTFTALAPRSLPKKAPTAPHSTALGQLRDELCVHSDTMQPSPPHPRLYPGGREPRSSQAAEHGWAWRVRQRLAAQLQETGRPDPQHLDALVAELVAVFAKVLQRSSRSAWLHLLDVLQLLSPFREQLRCREELLPYLESLCYQYHRSQALVSDLDVLGAMGQAFPRDHSELGAHPLAARCRDPVPPAFAGQPCPFVLEQQVEEPAAVCQPGPVSLQELQRCVGLVGMELAQDETHWKSSLGLMSLALGTEVPVKYCCAELRLPPDPGREAAAPAPQVVEGEQGFSWQSLTGLRAAEIFVRNRHLGKINFVYLNVAPNRHFRPYDLVVVPKRQANPQHYVFSPFGVLHVHPEEGAEALTLGEWHREATLWQLLQCIPFFKHCLVRKAFARWWQNVKHLQLLRRQEALGRHLLLAVPHFGAALLHVSRLLQELRSVHWLPQDDSKCYTFLELQRALAQENGRARGLLRRFLTLCSAILELVRDDTYKTVHGLQTQVQSYKLYITKESLYKQRVHYRDLERRLKEAEFWMQRLGSLAQLVNLLTCQNLVSIVQEEVTAFVSNVMKANGTMRKAVLRVHLVFDADSQLVPFPSSQVLGTSLLGAPEAVVESILQVTRTSKEKPVTQPEQSPGETETFRSQDLAMVLCNPQPSALREEDKGGPEALAPQSPDELLQSLPAEVLCGQEPQLVHHLDLKVIGGLEVSGQRLRSQYPVPSREQLEQDLRSDSIIQGALASQRALLTEALSETQEICKQHTWVAEIHSFAHSWSPKQMELMKGWPAGKYVQRVVQLRAWAEHVREVPSMVITCNRLLWVDCSSVQQEIVPLLDSVIKEILSLLLSETSQRSEILISQLGGVVQLYQSVSTDIFTIAKCSQKLEQYQGQMTELQERVEYVRALNEVIRQHFRPLSLDEENLENLLLDTWEAFVYQQQEASDFIVSRRLSIIAELVDSLQRARQELQELLATATTGQFLDPSQSPRAMEQELRELHRRFQAVAIRVAELCRSQRILTGERTDVSFVARSRGLIEAHEHVWRLLRTISEQITEWRCLAFSKFNTPLATEKMAEWQREASHMEESLPADHPILKACVHMITNFQQFLPLLQKLASPLMKSSCWREFFTAMGVKCPVNLQFTLGQLLSYPLLEHSNTILKIWSSERGRCRSLDILRRLQKAWAERQFRLVNFILSVPYQAPLPDRARRPPSRRYRPPKQEYVSKDSGTFVLADTAELKALTEKSLLTLKNIILSPHTMELRDEAESWTSTLRGFGALLDVWVSFQQKWIFLNIVLYEMDISLPSSELDCLFQKLDSRFRELMQVTSKHPLVLSSMMPMATSNRESRFMGVPLQTMLSEGVEDLQLIIHALEYVLEATRMGFPRLFFLSNTEVVAMMASPAEPMEVTTWAHRCFPSVHQLAFREPLTVRDPATYAVLLPTAEATGLVGACGETVPLCSPLLLNQKVTKWLCALEQRMKEALFHLLQACMAQRLALRPQLDVAFEHCPGPTELPLHLLVEHWGQLATGFPAQCVLLAEEALWFADVQERLFGPGRRPGLKLKHRLKLEALAHYIRNYRSSQAGQPGSTQLSTLLGALLTVTVGQRDVLVHLLQRKVDSPTAFAWAQLLKYRLVLLPESARAVGAPLESWAASPPGCWAEILDIRLHYDYEYVGNCPHLVGSPQLERSFLGFLLALEEFRCGAALGCHGVGKTATMQHLARALGRQLVTLHCSQQMGLGCLCQHLSGAVQAGAWLLLEAVDQLGPGVLSGFSQLLSDLRMLCMGLQAEKGQVSPNQKSKSRDREGQEQPARALPELGLDEAEPYQPRVLGNILFGERLLRVRETYGCLATLQHLPELLRLVLRPVALLPPDLHKVAEVTLLAAGFREAAQLAKKLSYFFWLEGELGPGPAPSRLALFKGVIEAAIGTVYPPVVRPEPEPEPGEQLTAQQSSFESLAEEPALIQALCLSPFLSALENPRLSRVWELLRGVFPASCSLVPKAHVPPRLLSAVTAQLHEDKLHADPELTSTIVQLCQALLGSPGVLLVGPSGSGKTTAWKTLAKVLSRLAVSESLELAPGAGRPGTRKDMAYLPISTVCLCPNSLSTAEFLGRLEGGIWREGVFSRLLQRMASSAPAAGLGVSGTQQWLVLDGSASSEWLDPISSLFSAEPALSLPNGQRLHPPEGVKFLFELPDVSSISPSISTHCALLHCAGSCVWRALLASSLATIYHTYSVSQESVVMLRGLAEDVFPPTLTFLQQHCSSVLQPHADLRSPVAWGMPETTAFTRLLKALLDQHLSHDKAKAQPLRKEEQAAAENSGAGVSAAHSHGGSDEAVPPHHHLLVRSIFVFAYIWGFSGHLHPRHWALFDSFARRVLYSSSYTIELPSADSVFDLYPQPEDGKLEVFDGKYLSGRIKTVPESFTILPQYERLLYVLDLLLGSRQPVLLAGEPGCGKSSFAELLIQPNHSYHRVAISPALGAGHVRRLLESHILSSMRDKALFTGLPGSRPPGTRGGRSCYLLLLDDLHAAELDARQGSHPVVETLRQALSHQEVYGTESLELRHIPSAEFNCFGLVAAPAIGVHPLSPRFTRLCSLLALPSVSRESLISIHSPLVLAWLEKFPLLARHSELATALVGATVDVYEAVRARFRPSPACSPYHFSYHHIEKVLRGLFLLRPCPGIHLTSPWEDPSTPKAAKRGQLGISLSLTLSTRVIVRLWLHESLRTFCDPLLSERERQESGQLLLDVAAGTFCTKRSVLRLISTSDRELQQRERARSVTEPAGQDAAMELGAESHEELSSPSSSDGDCPDAFDPIDQAPALALDRPDAAPLGDSALGALEPGGAEATGMRRMASIQPSPALRPRFQEQRLTMGRRARRAAPLKSKRRPSTKKENTKPLLPSHLLLLPGEDVRSILFSRELAPASSSRESLYHERCWDAIQQQLSTFLPRGFVLCREVTQHLVRLLRVLGCPEGHGALLSLHLCTGRRSLVALAAHATASQLFELTGQAGEWEVRELIRKASWQAGILDTRAVVLVHQGVGLGTMQKLVDLMREGTYPGLYTAEDTAHIVKELLQENQNIKRTTRPNVVLQRFYQFVRNNLHMLLLLDGRKGRAQGRGPLGYPTAMATALLTLPCSIDVYQPWSQESLVQVATQHLEDALSQQPLKSPVPASLQALENSLASIASAMALIHRSASCYATHLAPSTPLITPKTFLDFLDAFLMLSAQLQRQSWTQADRMKLALTKMQAVSEKQREHSRDIKYLQEKLRMAKEQVARCQRRAEHEELVQKQQEQDCQHREARIEILTQEQHLLEQSKESATRKMNTEYKAALAGLQVQDIEELRSYRLPPASILRVTDTLCMMFSKEPGWDSAKQLLGQEDFYQELLFYPKDELPNDLFQTLGQVVSDESFCATSLQSVSKAAAALCHWICAIYWYHRALRIWEPTLMQLQHCKAQIRAEKGRLGDRRLQAEKLKELSSDWGVELLQATEHQEALARDLSHVLQEKEKADTVESSVAMHVANWTAAVKRLEQDCSTAQGDALLCAAALSYMGAFPPPRRQELLEKWQDICARQQSSLGPDDVRRLLEKELPCPGPAPQGPALLPVRQDFSLLALLSSEREQRAWDRDRKPRDSAGRQAALLLRTDTHARSRCWPLLLDPDQQALTWLLMAQKADEDESLLFAGSDTLSSAEESGSNEESPEKNLQVLSATDPRLEQNLLAAASTGLPILLLDFERSPCCPALLQLLQKETLLGAGGCPLHSESLGAVEVLPSFRLYLSTTLPLRALGKEMDHALLKGLTVIDLSLSQSALEDLLLEEVLHAERREAQTHWRMLQLSILQLEDKLEDTEEELLELISQPSRSLLQAEEDFLPLVRLLQTQLEALHANHRHLLSLRQHHLAVQAQYRQVARLGAALHQALQQVCRLHPRYQCSTASCLAVARRALLATKRADASKQEALAARLLELSKGLSRQLLAHAQPRLQEPHNLLLSFLGALAPLRLAGQLSPLDWLGFCQGLQAPAAEQLLQPALVARPGWVRAAAWRECGLLECLPGFQGLRASLAAQAAQWQEYFRLPATVVGPALSPSHAHLSLFQRALLWRIVRPEKLCSTLHDLSTCLLGRPIAEDASYSAATLYTCSQTHLPLLFLTPPWGSPGAATHPLHWIRQMAEQRHCWGVVVVNLGSPGCMRQVGEALGTCPKQGHWLVLNNCHLQERWHPEVLMQLSKLQSPPEGGGKAPGPQLADVKGDETHPKFRLWLIAAAGATGPVPGPVHHRAVTLFCETPQELKSILLRSYGQLLGQPAWDAAPEPGLALLVLHAVLLHRQHYGRLAQARLYPWSEAELFTGLRLQERLAKAVSNPEEAMQELAGSILYGGYILDAGDAGAVQSLSQQCLGRASHLLPPRGVKTLLTALIRGSSLALSEEEVIADTRARMQQLPGPADPASCGLYQGLQQQLLESQSRSLLADLLRSQDLWQPTPPPSTQQAALGQLVQQGLEVVQALQDTLQQRGWEVGARGQRPGGRTRPKPRPLLRFLLEECGSFLALLQQVGRDLRCAQEQLKGRPCQSPRCSTILRALERGCLPRPWLPYAPTGPQDPGRWLQTLQCRCQLLCGYLGAVAGQPVLLYHLSAFQYPRRLLLALLQEAARAEKQDLDHYHLDQQVLPGLLPPSSPPESGLYLTGLELRHALWDTRSALLQETLSAQPCLLPPVWVQAVREAWHARRPNASLPQYSCPIYLGLAQQPVRLSSQRALMHLALPCKMPPALCSQRRVHIVSTLPGLGQAEERGGLG</sequence>
<dbReference type="Gene3D" id="1.10.287.810">
    <property type="entry name" value="Mitochondrial import inner membrane translocase subunit tim13 like domains"/>
    <property type="match status" value="1"/>
</dbReference>
<dbReference type="InterPro" id="IPR013602">
    <property type="entry name" value="Dynein_heavy_linker"/>
</dbReference>
<dbReference type="InterPro" id="IPR004217">
    <property type="entry name" value="Tim10-like"/>
</dbReference>
<feature type="coiled-coil region" evidence="3">
    <location>
        <begin position="3997"/>
        <end position="4024"/>
    </location>
</feature>
<dbReference type="Gene3D" id="3.40.50.300">
    <property type="entry name" value="P-loop containing nucleotide triphosphate hydrolases"/>
    <property type="match status" value="6"/>
</dbReference>
<dbReference type="InterPro" id="IPR027417">
    <property type="entry name" value="P-loop_NTPase"/>
</dbReference>
<feature type="compositionally biased region" description="Basic residues" evidence="4">
    <location>
        <begin position="3042"/>
        <end position="3059"/>
    </location>
</feature>
<evidence type="ECO:0000259" key="12">
    <source>
        <dbReference type="Pfam" id="PF18199"/>
    </source>
</evidence>
<dbReference type="Gene3D" id="1.10.472.130">
    <property type="match status" value="1"/>
</dbReference>
<dbReference type="InterPro" id="IPR024317">
    <property type="entry name" value="Dynein_heavy_chain_D4_dom"/>
</dbReference>
<dbReference type="Gene3D" id="1.10.8.1220">
    <property type="match status" value="1"/>
</dbReference>
<feature type="region of interest" description="Disordered" evidence="4">
    <location>
        <begin position="2475"/>
        <end position="2505"/>
    </location>
</feature>
<feature type="compositionally biased region" description="Polar residues" evidence="4">
    <location>
        <begin position="813"/>
        <end position="826"/>
    </location>
</feature>
<dbReference type="Pfam" id="PF12781">
    <property type="entry name" value="AAA_9"/>
    <property type="match status" value="1"/>
</dbReference>
<feature type="compositionally biased region" description="Low complexity" evidence="4">
    <location>
        <begin position="2986"/>
        <end position="3017"/>
    </location>
</feature>
<dbReference type="GO" id="GO:0005524">
    <property type="term" value="F:ATP binding"/>
    <property type="evidence" value="ECO:0007669"/>
    <property type="project" value="InterPro"/>
</dbReference>
<evidence type="ECO:0000256" key="3">
    <source>
        <dbReference type="SAM" id="Coils"/>
    </source>
</evidence>
<dbReference type="InterPro" id="IPR042222">
    <property type="entry name" value="Dynein_2_N"/>
</dbReference>
<dbReference type="OrthoDB" id="5986589at2759"/>
<gene>
    <name evidence="13" type="ORF">DR999_PMT20299</name>
</gene>
<dbReference type="Gene3D" id="3.10.490.20">
    <property type="match status" value="1"/>
</dbReference>
<dbReference type="InterPro" id="IPR035699">
    <property type="entry name" value="AAA_6"/>
</dbReference>
<dbReference type="Pfam" id="PF08393">
    <property type="entry name" value="DHC_N2"/>
    <property type="match status" value="1"/>
</dbReference>
<evidence type="ECO:0000259" key="9">
    <source>
        <dbReference type="Pfam" id="PF12780"/>
    </source>
</evidence>
<feature type="domain" description="Dynein heavy chain linker" evidence="6">
    <location>
        <begin position="1213"/>
        <end position="1664"/>
    </location>
</feature>
<feature type="region of interest" description="Disordered" evidence="4">
    <location>
        <begin position="2961"/>
        <end position="3066"/>
    </location>
</feature>
<dbReference type="Pfam" id="PF17852">
    <property type="entry name" value="Dynein_AAA_lid"/>
    <property type="match status" value="1"/>
</dbReference>
<evidence type="ECO:0000256" key="2">
    <source>
        <dbReference type="ARBA" id="ARBA00023054"/>
    </source>
</evidence>
<reference evidence="13 14" key="1">
    <citation type="submission" date="2019-04" db="EMBL/GenBank/DDBJ databases">
        <title>Draft genome of the big-headed turtle Platysternon megacephalum.</title>
        <authorList>
            <person name="Gong S."/>
        </authorList>
    </citation>
    <scope>NUCLEOTIDE SEQUENCE [LARGE SCALE GENOMIC DNA]</scope>
    <source>
        <strain evidence="13">DO16091913</strain>
        <tissue evidence="13">Muscle</tissue>
    </source>
</reference>
<evidence type="ECO:0000259" key="11">
    <source>
        <dbReference type="Pfam" id="PF17852"/>
    </source>
</evidence>
<dbReference type="InterPro" id="IPR041466">
    <property type="entry name" value="Dynein_AAA5_ext"/>
</dbReference>
<dbReference type="PANTHER" id="PTHR45703:SF36">
    <property type="entry name" value="DYNEIN HEAVY CHAIN, CYTOPLASMIC"/>
    <property type="match status" value="1"/>
</dbReference>
<evidence type="ECO:0000259" key="5">
    <source>
        <dbReference type="Pfam" id="PF02953"/>
    </source>
</evidence>
<keyword evidence="2 3" id="KW-0175">Coiled coil</keyword>
<dbReference type="InterPro" id="IPR042228">
    <property type="entry name" value="Dynein_linker_3"/>
</dbReference>
<protein>
    <submittedName>
        <fullName evidence="13">Protein FAM57B</fullName>
    </submittedName>
</protein>
<dbReference type="InterPro" id="IPR035427">
    <property type="entry name" value="Tim10-like_dom_sf"/>
</dbReference>
<dbReference type="PANTHER" id="PTHR45703">
    <property type="entry name" value="DYNEIN HEAVY CHAIN"/>
    <property type="match status" value="1"/>
</dbReference>
<dbReference type="Pfam" id="PF12775">
    <property type="entry name" value="AAA_7"/>
    <property type="match status" value="1"/>
</dbReference>
<feature type="domain" description="Dynein heavy chain coiled coil stalk" evidence="8">
    <location>
        <begin position="3403"/>
        <end position="3733"/>
    </location>
</feature>
<feature type="region of interest" description="Disordered" evidence="4">
    <location>
        <begin position="141"/>
        <end position="191"/>
    </location>
</feature>
<dbReference type="Pfam" id="PF02953">
    <property type="entry name" value="zf-Tim10_DDP"/>
    <property type="match status" value="1"/>
</dbReference>
<feature type="region of interest" description="Disordered" evidence="4">
    <location>
        <begin position="1963"/>
        <end position="1990"/>
    </location>
</feature>
<feature type="compositionally biased region" description="Polar residues" evidence="4">
    <location>
        <begin position="175"/>
        <end position="184"/>
    </location>
</feature>
<evidence type="ECO:0000259" key="7">
    <source>
        <dbReference type="Pfam" id="PF12774"/>
    </source>
</evidence>
<feature type="domain" description="Tim10-like" evidence="5">
    <location>
        <begin position="1"/>
        <end position="44"/>
    </location>
</feature>
<evidence type="ECO:0000256" key="1">
    <source>
        <dbReference type="ARBA" id="ARBA00008887"/>
    </source>
</evidence>
<feature type="domain" description="Dynein heavy chain AAA module D4" evidence="9">
    <location>
        <begin position="3121"/>
        <end position="3390"/>
    </location>
</feature>
<feature type="compositionally biased region" description="Basic and acidic residues" evidence="4">
    <location>
        <begin position="2475"/>
        <end position="2484"/>
    </location>
</feature>
<dbReference type="Pfam" id="PF18199">
    <property type="entry name" value="Dynein_C"/>
    <property type="match status" value="1"/>
</dbReference>
<dbReference type="Gene3D" id="1.20.920.20">
    <property type="match status" value="1"/>
</dbReference>
<dbReference type="GO" id="GO:0007018">
    <property type="term" value="P:microtubule-based movement"/>
    <property type="evidence" value="ECO:0007669"/>
    <property type="project" value="InterPro"/>
</dbReference>
<dbReference type="InterPro" id="IPR026983">
    <property type="entry name" value="DHC"/>
</dbReference>
<accession>A0A4D9DK13</accession>